<accession>A0AAF0R7E9</accession>
<dbReference type="Proteomes" id="UP001234989">
    <property type="component" value="Chromosome 6"/>
</dbReference>
<organism evidence="1 2">
    <name type="scientific">Solanum verrucosum</name>
    <dbReference type="NCBI Taxonomy" id="315347"/>
    <lineage>
        <taxon>Eukaryota</taxon>
        <taxon>Viridiplantae</taxon>
        <taxon>Streptophyta</taxon>
        <taxon>Embryophyta</taxon>
        <taxon>Tracheophyta</taxon>
        <taxon>Spermatophyta</taxon>
        <taxon>Magnoliopsida</taxon>
        <taxon>eudicotyledons</taxon>
        <taxon>Gunneridae</taxon>
        <taxon>Pentapetalae</taxon>
        <taxon>asterids</taxon>
        <taxon>lamiids</taxon>
        <taxon>Solanales</taxon>
        <taxon>Solanaceae</taxon>
        <taxon>Solanoideae</taxon>
        <taxon>Solaneae</taxon>
        <taxon>Solanum</taxon>
    </lineage>
</organism>
<name>A0AAF0R7E9_SOLVR</name>
<proteinExistence type="predicted"/>
<sequence length="129" mass="15577">MPNDGRERLNSRFSITMQRTRYLELNNSKLNNFNDTTNFKNAQLIRFMRDYGHEQLNSRTQDFSTHVVHELNTQDLELEYTIPLKCTQFMKFIQNVWHERLEDLHNNMKLMYPSFFILILTCSSLETSY</sequence>
<gene>
    <name evidence="1" type="ORF">MTR67_026546</name>
</gene>
<evidence type="ECO:0000313" key="1">
    <source>
        <dbReference type="EMBL" id="WMV33161.1"/>
    </source>
</evidence>
<protein>
    <submittedName>
        <fullName evidence="1">Uncharacterized protein</fullName>
    </submittedName>
</protein>
<reference evidence="1" key="1">
    <citation type="submission" date="2023-08" db="EMBL/GenBank/DDBJ databases">
        <title>A de novo genome assembly of Solanum verrucosum Schlechtendal, a Mexican diploid species geographically isolated from the other diploid A-genome species in potato relatives.</title>
        <authorList>
            <person name="Hosaka K."/>
        </authorList>
    </citation>
    <scope>NUCLEOTIDE SEQUENCE</scope>
    <source>
        <tissue evidence="1">Young leaves</tissue>
    </source>
</reference>
<evidence type="ECO:0000313" key="2">
    <source>
        <dbReference type="Proteomes" id="UP001234989"/>
    </source>
</evidence>
<dbReference type="AlphaFoldDB" id="A0AAF0R7E9"/>
<keyword evidence="2" id="KW-1185">Reference proteome</keyword>
<dbReference type="EMBL" id="CP133617">
    <property type="protein sequence ID" value="WMV33161.1"/>
    <property type="molecule type" value="Genomic_DNA"/>
</dbReference>